<reference evidence="1" key="1">
    <citation type="submission" date="2021-02" db="EMBL/GenBank/DDBJ databases">
        <authorList>
            <person name="Palmer J.M."/>
        </authorList>
    </citation>
    <scope>NUCLEOTIDE SEQUENCE</scope>
    <source>
        <strain evidence="1">SCRP23</strain>
    </source>
</reference>
<comment type="caution">
    <text evidence="1">The sequence shown here is derived from an EMBL/GenBank/DDBJ whole genome shotgun (WGS) entry which is preliminary data.</text>
</comment>
<organism evidence="1 2">
    <name type="scientific">Phytophthora boehmeriae</name>
    <dbReference type="NCBI Taxonomy" id="109152"/>
    <lineage>
        <taxon>Eukaryota</taxon>
        <taxon>Sar</taxon>
        <taxon>Stramenopiles</taxon>
        <taxon>Oomycota</taxon>
        <taxon>Peronosporomycetes</taxon>
        <taxon>Peronosporales</taxon>
        <taxon>Peronosporaceae</taxon>
        <taxon>Phytophthora</taxon>
    </lineage>
</organism>
<dbReference type="AlphaFoldDB" id="A0A8T1X935"/>
<dbReference type="EMBL" id="JAGDFL010000003">
    <property type="protein sequence ID" value="KAG7402211.1"/>
    <property type="molecule type" value="Genomic_DNA"/>
</dbReference>
<name>A0A8T1X935_9STRA</name>
<gene>
    <name evidence="1" type="ORF">PHYBOEH_005774</name>
</gene>
<protein>
    <submittedName>
        <fullName evidence="1">Uncharacterized protein</fullName>
    </submittedName>
</protein>
<sequence length="209" mass="19996">MTVLESGAHRSGAGGTVDVVAGDSTDAVVGGSSASLHGESLGASAGIAGDFALSGGSSDVRGGVSLDGGVSDAGVGGRVTVLSGTGSLRSGAVSVGSGISASGNGPRGQLTVGSGCSADVLSGSVAVALSSSDASSSGDVSAKSGAAEMVSLVALRQWAAVISEWLLLLVLVYNSLASSCIANIGAEAHAWNIDCFDAREIPITPSICL</sequence>
<accession>A0A8T1X935</accession>
<dbReference type="Proteomes" id="UP000693981">
    <property type="component" value="Unassembled WGS sequence"/>
</dbReference>
<evidence type="ECO:0000313" key="2">
    <source>
        <dbReference type="Proteomes" id="UP000693981"/>
    </source>
</evidence>
<proteinExistence type="predicted"/>
<keyword evidence="2" id="KW-1185">Reference proteome</keyword>
<evidence type="ECO:0000313" key="1">
    <source>
        <dbReference type="EMBL" id="KAG7402211.1"/>
    </source>
</evidence>